<dbReference type="Gene3D" id="3.10.310.10">
    <property type="entry name" value="Diaminopimelate Epimerase, Chain A, domain 1"/>
    <property type="match status" value="2"/>
</dbReference>
<dbReference type="Proteomes" id="UP000253034">
    <property type="component" value="Unassembled WGS sequence"/>
</dbReference>
<comment type="caution">
    <text evidence="1">The sequence shown here is derived from an EMBL/GenBank/DDBJ whole genome shotgun (WGS) entry which is preliminary data.</text>
</comment>
<gene>
    <name evidence="1" type="ORF">DFR58_103149</name>
</gene>
<sequence>MCRIRERKMEVKFIKVNPTQNMTILVESRHSRDVYRQLASHIMAYDNVFAEQVGFIESPKGGMACARLQMMAGEFCGNATMSLAAVVAWKRNLHPGNGMEVPLEVSGANHLLMCRVKVQKTGYLCKLDMPLPLSVDKKKISCNGVTIPATIVRYPGIVHAVVNVPRFDSSIRETAQIMAKSPELLQGEAAAGVLLYRRQSNEIAPLIYVPGAETMIWERGCGSGSASLGAYAAIEAQESIHLEIKQPGGVIDVWAKCQKGNVTCLSIQGHVDISAVGTAFV</sequence>
<dbReference type="AlphaFoldDB" id="A0A369BI86"/>
<dbReference type="EMBL" id="QPJT01000003">
    <property type="protein sequence ID" value="RCX19404.1"/>
    <property type="molecule type" value="Genomic_DNA"/>
</dbReference>
<organism evidence="1 2">
    <name type="scientific">Anaerobacterium chartisolvens</name>
    <dbReference type="NCBI Taxonomy" id="1297424"/>
    <lineage>
        <taxon>Bacteria</taxon>
        <taxon>Bacillati</taxon>
        <taxon>Bacillota</taxon>
        <taxon>Clostridia</taxon>
        <taxon>Eubacteriales</taxon>
        <taxon>Oscillospiraceae</taxon>
        <taxon>Anaerobacterium</taxon>
    </lineage>
</organism>
<name>A0A369BI86_9FIRM</name>
<dbReference type="OrthoDB" id="9813391at2"/>
<reference evidence="1 2" key="1">
    <citation type="submission" date="2018-07" db="EMBL/GenBank/DDBJ databases">
        <title>Genomic Encyclopedia of Type Strains, Phase IV (KMG-IV): sequencing the most valuable type-strain genomes for metagenomic binning, comparative biology and taxonomic classification.</title>
        <authorList>
            <person name="Goeker M."/>
        </authorList>
    </citation>
    <scope>NUCLEOTIDE SEQUENCE [LARGE SCALE GENOMIC DNA]</scope>
    <source>
        <strain evidence="1 2">DSM 27016</strain>
    </source>
</reference>
<dbReference type="SUPFAM" id="SSF54506">
    <property type="entry name" value="Diaminopimelate epimerase-like"/>
    <property type="match status" value="1"/>
</dbReference>
<evidence type="ECO:0000313" key="1">
    <source>
        <dbReference type="EMBL" id="RCX19404.1"/>
    </source>
</evidence>
<evidence type="ECO:0000313" key="2">
    <source>
        <dbReference type="Proteomes" id="UP000253034"/>
    </source>
</evidence>
<proteinExistence type="predicted"/>
<keyword evidence="2" id="KW-1185">Reference proteome</keyword>
<dbReference type="InterPro" id="IPR058944">
    <property type="entry name" value="CntK-like"/>
</dbReference>
<accession>A0A369BI86</accession>
<protein>
    <submittedName>
        <fullName evidence="1">Diaminopimelate epimerase</fullName>
    </submittedName>
</protein>
<dbReference type="Pfam" id="PF26317">
    <property type="entry name" value="CntK_N"/>
    <property type="match status" value="1"/>
</dbReference>